<dbReference type="PANTHER" id="PTHR35134:SF2">
    <property type="entry name" value="NUCLEOTIDASE YQFW-RELATED"/>
    <property type="match status" value="1"/>
</dbReference>
<dbReference type="SUPFAM" id="SSF56784">
    <property type="entry name" value="HAD-like"/>
    <property type="match status" value="1"/>
</dbReference>
<dbReference type="OrthoDB" id="10248475at2759"/>
<dbReference type="Proteomes" id="UP000006906">
    <property type="component" value="Chromosome 16"/>
</dbReference>
<dbReference type="InterPro" id="IPR023214">
    <property type="entry name" value="HAD_sf"/>
</dbReference>
<dbReference type="GeneID" id="5723430"/>
<name>A0A2K3CTM5_CHLRE</name>
<dbReference type="AlphaFoldDB" id="A0A2K3CTM5"/>
<dbReference type="RefSeq" id="XP_042915636.1">
    <property type="nucleotide sequence ID" value="XM_043070994.1"/>
</dbReference>
<dbReference type="InterPro" id="IPR036412">
    <property type="entry name" value="HAD-like_sf"/>
</dbReference>
<accession>A0A2K3CTM5</accession>
<keyword evidence="3" id="KW-1185">Reference proteome</keyword>
<dbReference type="GO" id="GO:0009264">
    <property type="term" value="P:deoxyribonucleotide catabolic process"/>
    <property type="evidence" value="ECO:0007669"/>
    <property type="project" value="InterPro"/>
</dbReference>
<dbReference type="PaxDb" id="3055-EDO99826"/>
<dbReference type="PANTHER" id="PTHR35134">
    <property type="entry name" value="NUCLEOTIDASE YQFW-RELATED"/>
    <property type="match status" value="1"/>
</dbReference>
<dbReference type="Pfam" id="PF06941">
    <property type="entry name" value="NT5C"/>
    <property type="match status" value="1"/>
</dbReference>
<dbReference type="EMBL" id="CM008977">
    <property type="protein sequence ID" value="PNW71611.1"/>
    <property type="molecule type" value="Genomic_DNA"/>
</dbReference>
<dbReference type="InterPro" id="IPR052419">
    <property type="entry name" value="5_3-deoxyribonucleotidase-like"/>
</dbReference>
<dbReference type="Gene3D" id="3.40.50.1000">
    <property type="entry name" value="HAD superfamily/HAD-like"/>
    <property type="match status" value="1"/>
</dbReference>
<organism evidence="2 3">
    <name type="scientific">Chlamydomonas reinhardtii</name>
    <name type="common">Chlamydomonas smithii</name>
    <dbReference type="NCBI Taxonomy" id="3055"/>
    <lineage>
        <taxon>Eukaryota</taxon>
        <taxon>Viridiplantae</taxon>
        <taxon>Chlorophyta</taxon>
        <taxon>core chlorophytes</taxon>
        <taxon>Chlorophyceae</taxon>
        <taxon>CS clade</taxon>
        <taxon>Chlamydomonadales</taxon>
        <taxon>Chlamydomonadaceae</taxon>
        <taxon>Chlamydomonas</taxon>
    </lineage>
</organism>
<dbReference type="InParanoid" id="A0A2K3CTM5"/>
<dbReference type="InterPro" id="IPR010708">
    <property type="entry name" value="5'(3')-deoxyribonucleotidase"/>
</dbReference>
<gene>
    <name evidence="2" type="ORF">CHLRE_16g661550v5</name>
</gene>
<evidence type="ECO:0000313" key="2">
    <source>
        <dbReference type="EMBL" id="PNW71611.1"/>
    </source>
</evidence>
<proteinExistence type="predicted"/>
<dbReference type="Gramene" id="PNW71611">
    <property type="protein sequence ID" value="PNW71611"/>
    <property type="gene ID" value="CHLRE_16g661550v5"/>
</dbReference>
<protein>
    <submittedName>
        <fullName evidence="2">Uncharacterized protein</fullName>
    </submittedName>
</protein>
<dbReference type="GO" id="GO:0008253">
    <property type="term" value="F:5'-nucleotidase activity"/>
    <property type="evidence" value="ECO:0007669"/>
    <property type="project" value="InterPro"/>
</dbReference>
<dbReference type="STRING" id="3055.A0A2K3CTM5"/>
<evidence type="ECO:0000313" key="3">
    <source>
        <dbReference type="Proteomes" id="UP000006906"/>
    </source>
</evidence>
<feature type="active site" description="Proton donor" evidence="1">
    <location>
        <position position="98"/>
    </location>
</feature>
<reference evidence="2 3" key="1">
    <citation type="journal article" date="2007" name="Science">
        <title>The Chlamydomonas genome reveals the evolution of key animal and plant functions.</title>
        <authorList>
            <person name="Merchant S.S."/>
            <person name="Prochnik S.E."/>
            <person name="Vallon O."/>
            <person name="Harris E.H."/>
            <person name="Karpowicz S.J."/>
            <person name="Witman G.B."/>
            <person name="Terry A."/>
            <person name="Salamov A."/>
            <person name="Fritz-Laylin L.K."/>
            <person name="Marechal-Drouard L."/>
            <person name="Marshall W.F."/>
            <person name="Qu L.H."/>
            <person name="Nelson D.R."/>
            <person name="Sanderfoot A.A."/>
            <person name="Spalding M.H."/>
            <person name="Kapitonov V.V."/>
            <person name="Ren Q."/>
            <person name="Ferris P."/>
            <person name="Lindquist E."/>
            <person name="Shapiro H."/>
            <person name="Lucas S.M."/>
            <person name="Grimwood J."/>
            <person name="Schmutz J."/>
            <person name="Cardol P."/>
            <person name="Cerutti H."/>
            <person name="Chanfreau G."/>
            <person name="Chen C.L."/>
            <person name="Cognat V."/>
            <person name="Croft M.T."/>
            <person name="Dent R."/>
            <person name="Dutcher S."/>
            <person name="Fernandez E."/>
            <person name="Fukuzawa H."/>
            <person name="Gonzalez-Ballester D."/>
            <person name="Gonzalez-Halphen D."/>
            <person name="Hallmann A."/>
            <person name="Hanikenne M."/>
            <person name="Hippler M."/>
            <person name="Inwood W."/>
            <person name="Jabbari K."/>
            <person name="Kalanon M."/>
            <person name="Kuras R."/>
            <person name="Lefebvre P.A."/>
            <person name="Lemaire S.D."/>
            <person name="Lobanov A.V."/>
            <person name="Lohr M."/>
            <person name="Manuell A."/>
            <person name="Meier I."/>
            <person name="Mets L."/>
            <person name="Mittag M."/>
            <person name="Mittelmeier T."/>
            <person name="Moroney J.V."/>
            <person name="Moseley J."/>
            <person name="Napoli C."/>
            <person name="Nedelcu A.M."/>
            <person name="Niyogi K."/>
            <person name="Novoselov S.V."/>
            <person name="Paulsen I.T."/>
            <person name="Pazour G."/>
            <person name="Purton S."/>
            <person name="Ral J.P."/>
            <person name="Riano-Pachon D.M."/>
            <person name="Riekhof W."/>
            <person name="Rymarquis L."/>
            <person name="Schroda M."/>
            <person name="Stern D."/>
            <person name="Umen J."/>
            <person name="Willows R."/>
            <person name="Wilson N."/>
            <person name="Zimmer S.L."/>
            <person name="Allmer J."/>
            <person name="Balk J."/>
            <person name="Bisova K."/>
            <person name="Chen C.J."/>
            <person name="Elias M."/>
            <person name="Gendler K."/>
            <person name="Hauser C."/>
            <person name="Lamb M.R."/>
            <person name="Ledford H."/>
            <person name="Long J.C."/>
            <person name="Minagawa J."/>
            <person name="Page M.D."/>
            <person name="Pan J."/>
            <person name="Pootakham W."/>
            <person name="Roje S."/>
            <person name="Rose A."/>
            <person name="Stahlberg E."/>
            <person name="Terauchi A.M."/>
            <person name="Yang P."/>
            <person name="Ball S."/>
            <person name="Bowler C."/>
            <person name="Dieckmann C.L."/>
            <person name="Gladyshev V.N."/>
            <person name="Green P."/>
            <person name="Jorgensen R."/>
            <person name="Mayfield S."/>
            <person name="Mueller-Roeber B."/>
            <person name="Rajamani S."/>
            <person name="Sayre R.T."/>
            <person name="Brokstein P."/>
            <person name="Dubchak I."/>
            <person name="Goodstein D."/>
            <person name="Hornick L."/>
            <person name="Huang Y.W."/>
            <person name="Jhaveri J."/>
            <person name="Luo Y."/>
            <person name="Martinez D."/>
            <person name="Ngau W.C."/>
            <person name="Otillar B."/>
            <person name="Poliakov A."/>
            <person name="Porter A."/>
            <person name="Szajkowski L."/>
            <person name="Werner G."/>
            <person name="Zhou K."/>
            <person name="Grigoriev I.V."/>
            <person name="Rokhsar D.S."/>
            <person name="Grossman A.R."/>
        </authorList>
    </citation>
    <scope>NUCLEOTIDE SEQUENCE [LARGE SCALE GENOMIC DNA]</scope>
    <source>
        <strain evidence="3">CC-503</strain>
    </source>
</reference>
<dbReference type="FunCoup" id="A0A2K3CTM5">
    <property type="interactions" value="3"/>
</dbReference>
<evidence type="ECO:0000256" key="1">
    <source>
        <dbReference type="PIRSR" id="PIRSR610708-1"/>
    </source>
</evidence>
<dbReference type="KEGG" id="cre:CHLRE_16g661550v5"/>
<dbReference type="OMA" id="WTSVWGG"/>
<sequence>MAPAGLHRLTRRSAVLEQSNIRCPLIRPCPVARRLCAAGPLPSPACSVSLSLSRRHTPSIRAWSGGASLNTPVVNTASTERRPATTKSARLRVAVDVDEVLGRFVFALNQFCKDHYGMEYKVGDYWIYEFAKIWHCSQERSNEIVHEFFKSQHFTDGIPVIPGALEALTRLSGADMELVVVTSRQHVIQDVTLDWLDRHYGGLFQEVYFGNHFALEGTSRKKSDICKTIGAQVLIDDNPSYATECAAAGIRVLLYDWQGAYPWSKLPTSGVRNRELITVVRDWAEVEAALAELAPSLAAAAPEGGHAASNNS</sequence>
<feature type="active site" description="Nucleophile" evidence="1">
    <location>
        <position position="96"/>
    </location>
</feature>